<sequence length="453" mass="52179">MNFIEMSVKMPTDSSPTLQKVGEAQSVPLQSADPQGAKEPGHKVPPLIRLQVWHFSKTGRNFGFTRLLANALSKVELAGWVIQPTNSASFTKNRRDEFVPAEVDFNYQPLFREISSSDPEELIRVFFHDTLPPIIRDFFTELGKKAHYLTMFPFGESIDRNLIGKYTHCRLLYSHQISHADEHTRKLAYSRIAELPLRALPGHDMSDEWLSVGTWLSRMAITTGHVRVFSKSLRQTSYDRSCVAFKCYQELENVIELDTKKLLEPGVVGNQDLYLSIAQMAIAFQIVPFYRKERGVYLKQFFNTTLRTICLASPVASLLVCVFFWVKHKDYQGLNWDWAMDRWGHYEKGYSYTIYWKNSLVVLLLSVLVALINLAEYYTLKFFNKKTDKKINDLRVKQGALASKFCVRVLKMPPEIMTMTERKSVLYGLGVNFFDEAPEIQHRTLEAFLAKLG</sequence>
<evidence type="ECO:0000313" key="3">
    <source>
        <dbReference type="Proteomes" id="UP000277212"/>
    </source>
</evidence>
<accession>A0A3M2RUP9</accession>
<protein>
    <submittedName>
        <fullName evidence="2">Uncharacterized protein</fullName>
    </submittedName>
</protein>
<reference evidence="2 3" key="1">
    <citation type="submission" date="2017-06" db="EMBL/GenBank/DDBJ databases">
        <title>Comparative genomic analysis of Ambrosia Fusariam Clade fungi.</title>
        <authorList>
            <person name="Stajich J.E."/>
            <person name="Carrillo J."/>
            <person name="Kijimoto T."/>
            <person name="Eskalen A."/>
            <person name="O'Donnell K."/>
            <person name="Kasson M."/>
        </authorList>
    </citation>
    <scope>NUCLEOTIDE SEQUENCE [LARGE SCALE GENOMIC DNA]</scope>
    <source>
        <strain evidence="2">UCR3666</strain>
    </source>
</reference>
<evidence type="ECO:0000313" key="2">
    <source>
        <dbReference type="EMBL" id="RMJ09023.1"/>
    </source>
</evidence>
<dbReference type="Proteomes" id="UP000277212">
    <property type="component" value="Unassembled WGS sequence"/>
</dbReference>
<name>A0A3M2RUP9_9HYPO</name>
<keyword evidence="1" id="KW-0812">Transmembrane</keyword>
<feature type="transmembrane region" description="Helical" evidence="1">
    <location>
        <begin position="360"/>
        <end position="380"/>
    </location>
</feature>
<comment type="caution">
    <text evidence="2">The sequence shown here is derived from an EMBL/GenBank/DDBJ whole genome shotgun (WGS) entry which is preliminary data.</text>
</comment>
<gene>
    <name evidence="2" type="ORF">CDV36_011357</name>
</gene>
<feature type="transmembrane region" description="Helical" evidence="1">
    <location>
        <begin position="302"/>
        <end position="326"/>
    </location>
</feature>
<evidence type="ECO:0000256" key="1">
    <source>
        <dbReference type="SAM" id="Phobius"/>
    </source>
</evidence>
<keyword evidence="1" id="KW-0472">Membrane</keyword>
<proteinExistence type="predicted"/>
<dbReference type="EMBL" id="NKUJ01000260">
    <property type="protein sequence ID" value="RMJ09023.1"/>
    <property type="molecule type" value="Genomic_DNA"/>
</dbReference>
<dbReference type="AlphaFoldDB" id="A0A3M2RUP9"/>
<dbReference type="OrthoDB" id="5066611at2759"/>
<keyword evidence="1" id="KW-1133">Transmembrane helix</keyword>
<organism evidence="2 3">
    <name type="scientific">Fusarium kuroshium</name>
    <dbReference type="NCBI Taxonomy" id="2010991"/>
    <lineage>
        <taxon>Eukaryota</taxon>
        <taxon>Fungi</taxon>
        <taxon>Dikarya</taxon>
        <taxon>Ascomycota</taxon>
        <taxon>Pezizomycotina</taxon>
        <taxon>Sordariomycetes</taxon>
        <taxon>Hypocreomycetidae</taxon>
        <taxon>Hypocreales</taxon>
        <taxon>Nectriaceae</taxon>
        <taxon>Fusarium</taxon>
        <taxon>Fusarium solani species complex</taxon>
    </lineage>
</organism>
<keyword evidence="3" id="KW-1185">Reference proteome</keyword>